<dbReference type="Gene3D" id="3.30.450.20">
    <property type="entry name" value="PAS domain"/>
    <property type="match status" value="1"/>
</dbReference>
<comment type="caution">
    <text evidence="11">The sequence shown here is derived from an EMBL/GenBank/DDBJ whole genome shotgun (WGS) entry which is preliminary data.</text>
</comment>
<evidence type="ECO:0000256" key="4">
    <source>
        <dbReference type="PROSITE-ProRule" id="PRU00169"/>
    </source>
</evidence>
<dbReference type="InterPro" id="IPR001789">
    <property type="entry name" value="Sig_transdc_resp-reg_receiver"/>
</dbReference>
<dbReference type="InterPro" id="IPR000700">
    <property type="entry name" value="PAS-assoc_C"/>
</dbReference>
<dbReference type="SMART" id="SM00086">
    <property type="entry name" value="PAC"/>
    <property type="match status" value="1"/>
</dbReference>
<evidence type="ECO:0000259" key="8">
    <source>
        <dbReference type="PROSITE" id="PS50110"/>
    </source>
</evidence>
<dbReference type="InterPro" id="IPR003594">
    <property type="entry name" value="HATPase_dom"/>
</dbReference>
<dbReference type="PRINTS" id="PR00344">
    <property type="entry name" value="BCTRLSENSOR"/>
</dbReference>
<dbReference type="Gene3D" id="3.30.565.10">
    <property type="entry name" value="Histidine kinase-like ATPase, C-terminal domain"/>
    <property type="match status" value="1"/>
</dbReference>
<dbReference type="InterPro" id="IPR005467">
    <property type="entry name" value="His_kinase_dom"/>
</dbReference>
<evidence type="ECO:0000259" key="10">
    <source>
        <dbReference type="PROSITE" id="PS50113"/>
    </source>
</evidence>
<protein>
    <recommendedName>
        <fullName evidence="2">histidine kinase</fullName>
        <ecNumber evidence="2">2.7.13.3</ecNumber>
    </recommendedName>
</protein>
<dbReference type="InterPro" id="IPR003661">
    <property type="entry name" value="HisK_dim/P_dom"/>
</dbReference>
<dbReference type="Pfam" id="PF02518">
    <property type="entry name" value="HATPase_c"/>
    <property type="match status" value="1"/>
</dbReference>
<dbReference type="SMART" id="SM00388">
    <property type="entry name" value="HisKA"/>
    <property type="match status" value="1"/>
</dbReference>
<evidence type="ECO:0000256" key="2">
    <source>
        <dbReference type="ARBA" id="ARBA00012438"/>
    </source>
</evidence>
<evidence type="ECO:0000256" key="1">
    <source>
        <dbReference type="ARBA" id="ARBA00000085"/>
    </source>
</evidence>
<dbReference type="InterPro" id="IPR000014">
    <property type="entry name" value="PAS"/>
</dbReference>
<dbReference type="PROSITE" id="PS50113">
    <property type="entry name" value="PAC"/>
    <property type="match status" value="1"/>
</dbReference>
<dbReference type="SMART" id="SM00091">
    <property type="entry name" value="PAS"/>
    <property type="match status" value="1"/>
</dbReference>
<evidence type="ECO:0000256" key="5">
    <source>
        <dbReference type="SAM" id="Coils"/>
    </source>
</evidence>
<dbReference type="InterPro" id="IPR001610">
    <property type="entry name" value="PAC"/>
</dbReference>
<feature type="compositionally biased region" description="Basic residues" evidence="6">
    <location>
        <begin position="10"/>
        <end position="25"/>
    </location>
</feature>
<dbReference type="InterPro" id="IPR035965">
    <property type="entry name" value="PAS-like_dom_sf"/>
</dbReference>
<dbReference type="Pfam" id="PF00512">
    <property type="entry name" value="HisKA"/>
    <property type="match status" value="1"/>
</dbReference>
<dbReference type="PROSITE" id="PS50112">
    <property type="entry name" value="PAS"/>
    <property type="match status" value="1"/>
</dbReference>
<reference evidence="11 12" key="1">
    <citation type="submission" date="2017-07" db="EMBL/GenBank/DDBJ databases">
        <title>Draft Genome Sequences of Select Purple Nonsulfur Bacteria.</title>
        <authorList>
            <person name="Lasarre B."/>
            <person name="Mckinlay J.B."/>
        </authorList>
    </citation>
    <scope>NUCLEOTIDE SEQUENCE [LARGE SCALE GENOMIC DNA]</scope>
    <source>
        <strain evidence="11 12">DSM 5909</strain>
    </source>
</reference>
<dbReference type="NCBIfam" id="TIGR00229">
    <property type="entry name" value="sensory_box"/>
    <property type="match status" value="1"/>
</dbReference>
<evidence type="ECO:0000259" key="7">
    <source>
        <dbReference type="PROSITE" id="PS50109"/>
    </source>
</evidence>
<feature type="domain" description="Histidine kinase" evidence="7">
    <location>
        <begin position="441"/>
        <end position="661"/>
    </location>
</feature>
<name>A0A327L0R7_9BRAD</name>
<dbReference type="Pfam" id="PF00072">
    <property type="entry name" value="Response_reg"/>
    <property type="match status" value="2"/>
</dbReference>
<dbReference type="InterPro" id="IPR036890">
    <property type="entry name" value="HATPase_C_sf"/>
</dbReference>
<dbReference type="CDD" id="cd00156">
    <property type="entry name" value="REC"/>
    <property type="match status" value="1"/>
</dbReference>
<dbReference type="PROSITE" id="PS50109">
    <property type="entry name" value="HIS_KIN"/>
    <property type="match status" value="1"/>
</dbReference>
<feature type="domain" description="Response regulatory" evidence="8">
    <location>
        <begin position="681"/>
        <end position="795"/>
    </location>
</feature>
<sequence length="814" mass="89838">MPARQCRGDRPRRRRGTGLHVLPRRLRGEEHGRPCRGSPRPQAPEGRRPRGARADQGRSGAASHPRRDADLLTRGARPGEKLQPRRQRLRREAGRLRPVLPGHPRSRHVLGRAQRAATDRCDDGGIRRIVNRQADHTALARDVRILHLEDDALDAGLVREFLRASGLPSRIDRVWTRDSFTEALVAGGYDIVLADHQLPDFDGVSALAIARDRAPGLPFIFVSGAFGEELAVEAMRHGATDYVVKQRLERLPVVVRRALAEAGERAERQRAEAALRQSEEQFRTLADNIDQFAWMADASGAIYWYNKRWFDYTGTTFDEMRGWGWRSVHHPDHLERVEREFRRCVESGSVWEDTFPLRGRDGGYCWFLSRARPITDANGRIVRWFGTNTDVTAQREVDATLRRLNESLEQRVVAAITEREAMLAKLHESQKLETIGHLTGGFAHDFNNLLTPILGNLDLLRRRLSENDRSQRLIASALQGAERAKTLVQRLLAFARRQVLEARPVDVAKLVDGMADFTARSIGPQISLAIEAQAGLPAARVDPTQLELAILNLAVNSRDAMPDGGRLTIAVDLQTVGPGHHSGLRHGEFVRVSVTDTGTGMDPATLARAIEPFYSTKGIGKGTGLGLSMVHGLAAQSGGTLLMSSTPGAGTRAEIWLPVANEQADSHDPTPHEPMRGDPVTILLVDDEQLVRATTASMLSDLGHCVIEAGSGAQALDCLGRLTDGSRPDLVITDYLMPAMNGAELAREIRARHPNLPILLATGYASLTGNAMADLPLLPKPFQQAELAATIERLMQRPQATEEAMMPPRRRGTE</sequence>
<dbReference type="InterPro" id="IPR011006">
    <property type="entry name" value="CheY-like_superfamily"/>
</dbReference>
<dbReference type="InterPro" id="IPR004358">
    <property type="entry name" value="Sig_transdc_His_kin-like_C"/>
</dbReference>
<feature type="compositionally biased region" description="Basic and acidic residues" evidence="6">
    <location>
        <begin position="65"/>
        <end position="83"/>
    </location>
</feature>
<feature type="region of interest" description="Disordered" evidence="6">
    <location>
        <begin position="1"/>
        <end position="116"/>
    </location>
</feature>
<feature type="domain" description="PAC" evidence="10">
    <location>
        <begin position="351"/>
        <end position="403"/>
    </location>
</feature>
<dbReference type="FunFam" id="3.30.450.20:FF:000099">
    <property type="entry name" value="Sensory box sensor histidine kinase"/>
    <property type="match status" value="1"/>
</dbReference>
<keyword evidence="5" id="KW-0175">Coiled coil</keyword>
<dbReference type="Proteomes" id="UP000249130">
    <property type="component" value="Unassembled WGS sequence"/>
</dbReference>
<dbReference type="PANTHER" id="PTHR43065:SF42">
    <property type="entry name" value="TWO-COMPONENT SENSOR PPRA"/>
    <property type="match status" value="1"/>
</dbReference>
<dbReference type="SMART" id="SM00387">
    <property type="entry name" value="HATPase_c"/>
    <property type="match status" value="1"/>
</dbReference>
<keyword evidence="12" id="KW-1185">Reference proteome</keyword>
<dbReference type="SUPFAM" id="SSF55874">
    <property type="entry name" value="ATPase domain of HSP90 chaperone/DNA topoisomerase II/histidine kinase"/>
    <property type="match status" value="1"/>
</dbReference>
<evidence type="ECO:0000313" key="12">
    <source>
        <dbReference type="Proteomes" id="UP000249130"/>
    </source>
</evidence>
<feature type="domain" description="Response regulatory" evidence="8">
    <location>
        <begin position="144"/>
        <end position="260"/>
    </location>
</feature>
<feature type="domain" description="PAS" evidence="9">
    <location>
        <begin position="278"/>
        <end position="348"/>
    </location>
</feature>
<feature type="coiled-coil region" evidence="5">
    <location>
        <begin position="261"/>
        <end position="288"/>
    </location>
</feature>
<dbReference type="EC" id="2.7.13.3" evidence="2"/>
<accession>A0A327L0R7</accession>
<proteinExistence type="predicted"/>
<dbReference type="PANTHER" id="PTHR43065">
    <property type="entry name" value="SENSOR HISTIDINE KINASE"/>
    <property type="match status" value="1"/>
</dbReference>
<dbReference type="AlphaFoldDB" id="A0A327L0R7"/>
<dbReference type="Pfam" id="PF08447">
    <property type="entry name" value="PAS_3"/>
    <property type="match status" value="1"/>
</dbReference>
<dbReference type="SUPFAM" id="SSF52172">
    <property type="entry name" value="CheY-like"/>
    <property type="match status" value="2"/>
</dbReference>
<dbReference type="PROSITE" id="PS50110">
    <property type="entry name" value="RESPONSE_REGULATORY"/>
    <property type="match status" value="2"/>
</dbReference>
<dbReference type="Gene3D" id="1.10.287.130">
    <property type="match status" value="1"/>
</dbReference>
<feature type="modified residue" description="4-aspartylphosphate" evidence="4">
    <location>
        <position position="195"/>
    </location>
</feature>
<feature type="modified residue" description="4-aspartylphosphate" evidence="4">
    <location>
        <position position="734"/>
    </location>
</feature>
<gene>
    <name evidence="11" type="ORF">CH341_08535</name>
</gene>
<dbReference type="InterPro" id="IPR013655">
    <property type="entry name" value="PAS_fold_3"/>
</dbReference>
<dbReference type="GO" id="GO:0000155">
    <property type="term" value="F:phosphorelay sensor kinase activity"/>
    <property type="evidence" value="ECO:0007669"/>
    <property type="project" value="InterPro"/>
</dbReference>
<dbReference type="EMBL" id="NPEX01000041">
    <property type="protein sequence ID" value="RAI44549.1"/>
    <property type="molecule type" value="Genomic_DNA"/>
</dbReference>
<dbReference type="SUPFAM" id="SSF47384">
    <property type="entry name" value="Homodimeric domain of signal transducing histidine kinase"/>
    <property type="match status" value="1"/>
</dbReference>
<evidence type="ECO:0000256" key="6">
    <source>
        <dbReference type="SAM" id="MobiDB-lite"/>
    </source>
</evidence>
<dbReference type="SUPFAM" id="SSF55785">
    <property type="entry name" value="PYP-like sensor domain (PAS domain)"/>
    <property type="match status" value="1"/>
</dbReference>
<evidence type="ECO:0000259" key="9">
    <source>
        <dbReference type="PROSITE" id="PS50112"/>
    </source>
</evidence>
<evidence type="ECO:0000256" key="3">
    <source>
        <dbReference type="ARBA" id="ARBA00022553"/>
    </source>
</evidence>
<dbReference type="CDD" id="cd00130">
    <property type="entry name" value="PAS"/>
    <property type="match status" value="1"/>
</dbReference>
<keyword evidence="3 4" id="KW-0597">Phosphoprotein</keyword>
<dbReference type="OrthoDB" id="9796100at2"/>
<evidence type="ECO:0000313" key="11">
    <source>
        <dbReference type="EMBL" id="RAI44549.1"/>
    </source>
</evidence>
<dbReference type="InterPro" id="IPR036097">
    <property type="entry name" value="HisK_dim/P_sf"/>
</dbReference>
<comment type="catalytic activity">
    <reaction evidence="1">
        <text>ATP + protein L-histidine = ADP + protein N-phospho-L-histidine.</text>
        <dbReference type="EC" id="2.7.13.3"/>
    </reaction>
</comment>
<dbReference type="SMART" id="SM00448">
    <property type="entry name" value="REC"/>
    <property type="match status" value="2"/>
</dbReference>
<dbReference type="CDD" id="cd00082">
    <property type="entry name" value="HisKA"/>
    <property type="match status" value="1"/>
</dbReference>
<dbReference type="Gene3D" id="3.40.50.2300">
    <property type="match status" value="2"/>
</dbReference>
<organism evidence="11 12">
    <name type="scientific">Rhodoplanes roseus</name>
    <dbReference type="NCBI Taxonomy" id="29409"/>
    <lineage>
        <taxon>Bacteria</taxon>
        <taxon>Pseudomonadati</taxon>
        <taxon>Pseudomonadota</taxon>
        <taxon>Alphaproteobacteria</taxon>
        <taxon>Hyphomicrobiales</taxon>
        <taxon>Nitrobacteraceae</taxon>
        <taxon>Rhodoplanes</taxon>
    </lineage>
</organism>
<feature type="compositionally biased region" description="Basic and acidic residues" evidence="6">
    <location>
        <begin position="45"/>
        <end position="56"/>
    </location>
</feature>